<keyword evidence="3" id="KW-1185">Reference proteome</keyword>
<evidence type="ECO:0000313" key="2">
    <source>
        <dbReference type="EMBL" id="KAK8779424.1"/>
    </source>
</evidence>
<feature type="chain" id="PRO_5042907063" description="Secreted protein" evidence="1">
    <location>
        <begin position="16"/>
        <end position="1633"/>
    </location>
</feature>
<evidence type="ECO:0008006" key="4">
    <source>
        <dbReference type="Google" id="ProtNLM"/>
    </source>
</evidence>
<reference evidence="2 3" key="1">
    <citation type="journal article" date="2023" name="Arcadia Sci">
        <title>De novo assembly of a long-read Amblyomma americanum tick genome.</title>
        <authorList>
            <person name="Chou S."/>
            <person name="Poskanzer K.E."/>
            <person name="Rollins M."/>
            <person name="Thuy-Boun P.S."/>
        </authorList>
    </citation>
    <scope>NUCLEOTIDE SEQUENCE [LARGE SCALE GENOMIC DNA]</scope>
    <source>
        <strain evidence="2">F_SG_1</strain>
        <tissue evidence="2">Salivary glands</tissue>
    </source>
</reference>
<evidence type="ECO:0000313" key="3">
    <source>
        <dbReference type="Proteomes" id="UP001321473"/>
    </source>
</evidence>
<feature type="signal peptide" evidence="1">
    <location>
        <begin position="1"/>
        <end position="15"/>
    </location>
</feature>
<sequence>MAKIASLVVQVLCLAGPPPGPTKPCLTGHAPCDNECLGLMSTTFQDDQCAIEAAFVMWHYRASATTTSPDNAIKPSNNPVDFTGHGEILQSSMAKITWLVVQVLCLAGPPPGPTKPCLTGHAPCDNECLGLMSSTFQDDQRGIQAAIVRWHHRASATTTSPDNAIKPSNRPVNFRWHDNNLQSRMAKIASLVVQALCLAGPPPGPNKPGLTGHAPCDNECLGLMSTTFQDDQCAIQAAFVMWHYRASATATSPDYAIKPSNRPVNFRGHGDIFQSSMAKITWLVVQVLCLAEPPPGTTKPGLTGHAPCDNDCLGLKSASFQDDQRAIQAAVVRWHNRASATATSPDNAIKPSNRPLNFRWHDNNLKSRMAKIASLVVQVLCLAGPPPGPTKPCLNGHAPCDNECLGLMSTTFQDDQCAIQAAFVMWHYRASATATSPDYAIKPSNRPVNFRGHGDIFQSSMAKITWLVVQVLCLAGPPPGTTKPGLTGHAPCDNDCLGLKSASFQDDQRAIQAAVVRWHNRASATATSPDNAMKPSNRPVNFRWHDNNLQSRMAKIASLVVQVLCLAGPPPAPTKPGLTGHAPCDNECLDLMSATFQDDQHGIQAFIVRWHHRASATTTSPDNAIKPSDNPVDFTGHGEILQSSMAKITWLVVQVLCLAGPPPGPTKPCLTGHAPCDNECLGLMSSTFQDDQRGIQAAIVRWHHRASATTTSPDNAIKPSDNPVDFTGHGEILQSSMAKITWLVVQVLCLAGPPPGPTYPGLTGHAPCDNKGLGLIGHRNILQSSMAKIAWLVVEVLCLAGPPPGANKPGLTGHAPCDNECLGLMSATFKDDQCGIQAAIVMWNYRASATATSPDNAIKPSNRPVNFREHGNILLNSLAKIAWLVLQVLCLAGPPPGPTKPGLTGHAPCDNECLGLTSATFQDDYRGIPAAIVRWHHQASATTTSPDNAVKPSDDPRARQPCDNECLGLMSATFQDDHSSCYRQVASPGFRDSDVTRQRYKPSNRPVNYRGHGDILQSSMAKITWLVVQVLCLAGRRLEPPIPVTGHAPCDNECLGLISASFQGDQRAIQAAVVRWHHRASATATSPDNAIKPSNRPVNFRGHGKILQGSMAKIAWLVVQVLCLAGPQPGPTKPGLTGHAACDNECLDLMRATFQDDQRGIQAAIVRWHNRASAIVMSPDNATKPWNRPVNLRGHRNILQSSMAKIAWLVVQVLCLTRPPPGPKKPGLTGHAPCDNECLGLMSASFQDDQQGTQAFIVRWHHWASATATSPDNAIKPSNRPENFRGHGNILQSSMAKIASLVVQVLCLAGPPPGPIKPGLTGHAPCDNECLGLMSATFQDDQRGIQADIVRWHHRASATKTSPDNAIKPSHNPLNIRGHGNILQSSMAKITWLVVQVLCLTGPPPGPTKPGLTGHAPSDNECLGLMSATFQDDQRGIQAAIFRGHGNILQRSMAKIASLVVQVLCLAGPPPTPIKPGLTGHAPCDKECLGLMWHHWASVTTTSPENAMKPSNRPVNFRGHDDILQSSMAKITWLVVQVLCLAGPPPETTKPGLTGHAPCDNECLGLKSASCQDDQRAIEAAVVRLHGNILQSSMAKIASLVVQVLCLAGPPPTPIKPGLTGHAPCDKECLGLM</sequence>
<dbReference type="EMBL" id="JARKHS020009827">
    <property type="protein sequence ID" value="KAK8779424.1"/>
    <property type="molecule type" value="Genomic_DNA"/>
</dbReference>
<comment type="caution">
    <text evidence="2">The sequence shown here is derived from an EMBL/GenBank/DDBJ whole genome shotgun (WGS) entry which is preliminary data.</text>
</comment>
<accession>A0AAQ4EWX5</accession>
<protein>
    <recommendedName>
        <fullName evidence="4">Secreted protein</fullName>
    </recommendedName>
</protein>
<gene>
    <name evidence="2" type="ORF">V5799_019235</name>
</gene>
<name>A0AAQ4EWX5_AMBAM</name>
<dbReference type="Proteomes" id="UP001321473">
    <property type="component" value="Unassembled WGS sequence"/>
</dbReference>
<proteinExistence type="predicted"/>
<organism evidence="2 3">
    <name type="scientific">Amblyomma americanum</name>
    <name type="common">Lone star tick</name>
    <dbReference type="NCBI Taxonomy" id="6943"/>
    <lineage>
        <taxon>Eukaryota</taxon>
        <taxon>Metazoa</taxon>
        <taxon>Ecdysozoa</taxon>
        <taxon>Arthropoda</taxon>
        <taxon>Chelicerata</taxon>
        <taxon>Arachnida</taxon>
        <taxon>Acari</taxon>
        <taxon>Parasitiformes</taxon>
        <taxon>Ixodida</taxon>
        <taxon>Ixodoidea</taxon>
        <taxon>Ixodidae</taxon>
        <taxon>Amblyomminae</taxon>
        <taxon>Amblyomma</taxon>
    </lineage>
</organism>
<keyword evidence="1" id="KW-0732">Signal</keyword>
<evidence type="ECO:0000256" key="1">
    <source>
        <dbReference type="SAM" id="SignalP"/>
    </source>
</evidence>